<keyword evidence="4" id="KW-1185">Reference proteome</keyword>
<feature type="domain" description="FAD-binding" evidence="1">
    <location>
        <begin position="15"/>
        <end position="358"/>
    </location>
</feature>
<evidence type="ECO:0000313" key="4">
    <source>
        <dbReference type="Proteomes" id="UP000053372"/>
    </source>
</evidence>
<dbReference type="PANTHER" id="PTHR43422:SF3">
    <property type="entry name" value="THIAMINE THIAZOLE SYNTHASE"/>
    <property type="match status" value="1"/>
</dbReference>
<organism evidence="2 4">
    <name type="scientific">Mastigocoleus testarum BC008</name>
    <dbReference type="NCBI Taxonomy" id="371196"/>
    <lineage>
        <taxon>Bacteria</taxon>
        <taxon>Bacillati</taxon>
        <taxon>Cyanobacteriota</taxon>
        <taxon>Cyanophyceae</taxon>
        <taxon>Nostocales</taxon>
        <taxon>Hapalosiphonaceae</taxon>
        <taxon>Mastigocoleus</taxon>
    </lineage>
</organism>
<dbReference type="PANTHER" id="PTHR43422">
    <property type="entry name" value="THIAMINE THIAZOLE SYNTHASE"/>
    <property type="match status" value="1"/>
</dbReference>
<dbReference type="GO" id="GO:0071949">
    <property type="term" value="F:FAD binding"/>
    <property type="evidence" value="ECO:0007669"/>
    <property type="project" value="InterPro"/>
</dbReference>
<dbReference type="InterPro" id="IPR002938">
    <property type="entry name" value="FAD-bd"/>
</dbReference>
<reference evidence="2 4" key="1">
    <citation type="journal article" date="2015" name="Genome Announc.">
        <title>Draft Genome of the Euendolithic (true boring) Cyanobacterium Mastigocoleus testarum strain BC008.</title>
        <authorList>
            <person name="Guida B.S."/>
            <person name="Garcia-Pichel F."/>
        </authorList>
    </citation>
    <scope>NUCLEOTIDE SEQUENCE [LARGE SCALE GENOMIC DNA]</scope>
    <source>
        <strain evidence="2 4">BC008</strain>
    </source>
</reference>
<name>A0A0V7ZTT5_9CYAN</name>
<dbReference type="OrthoDB" id="9790035at2"/>
<proteinExistence type="predicted"/>
<dbReference type="Pfam" id="PF01494">
    <property type="entry name" value="FAD_binding_3"/>
    <property type="match status" value="1"/>
</dbReference>
<gene>
    <name evidence="2" type="ORF">BC008_30615</name>
    <name evidence="3" type="ORF">BC008_36235</name>
</gene>
<dbReference type="AlphaFoldDB" id="A0A0V7ZTT5"/>
<evidence type="ECO:0000313" key="3">
    <source>
        <dbReference type="EMBL" id="KST69813.1"/>
    </source>
</evidence>
<dbReference type="EMBL" id="LMTZ01000086">
    <property type="protein sequence ID" value="KST67551.1"/>
    <property type="molecule type" value="Genomic_DNA"/>
</dbReference>
<comment type="caution">
    <text evidence="2">The sequence shown here is derived from an EMBL/GenBank/DDBJ whole genome shotgun (WGS) entry which is preliminary data.</text>
</comment>
<dbReference type="EMBL" id="LMTZ01000013">
    <property type="protein sequence ID" value="KST69813.1"/>
    <property type="molecule type" value="Genomic_DNA"/>
</dbReference>
<dbReference type="PRINTS" id="PR00420">
    <property type="entry name" value="RNGMNOXGNASE"/>
</dbReference>
<sequence>MHASISQQNTNDRTAIVIGSSMAGLLSARVLADYFARVVVVERDTLPQEPQTRTGVPQANHVHVLLTQGKRILEKLFPGIDSEIKEAGAPKIDWAKEYALFGFWGWHPHIESDLITHTCSRAFLEWLVHRRLLSFDNVKFLEKTQVQELLSDESNSQVKGVKVYHLDRHQEEELTADLVVDASGRNSQARNWLKSMGYQTPEKTEINSFLGYSTRWYERPQNLEVNWQALGVLSKPPHNKRGGVLVPAEGNRWIITLGGIGKDYPPTDDKGFLEYARTLRNSAIYDLIKDAKPISKVYGYRRTENCWHRYEKLARLPDGLVIIGDAVCAFNPIYGQGMTTAALGALTLQKCLQKQFSGSNYTIVGLAKKFQKQLAQVLKTPWLMATSDDCRWESTEGGKPDTMTRFMHKYMDEVMLLSTRQPKLHRTFFEVIHMIKPPAALFAPGIVLGVLGQVIRAKINGNSRKVLATSTEVLS</sequence>
<dbReference type="Proteomes" id="UP000053372">
    <property type="component" value="Unassembled WGS sequence"/>
</dbReference>
<dbReference type="RefSeq" id="WP_027843002.1">
    <property type="nucleotide sequence ID" value="NZ_LMTZ01000013.1"/>
</dbReference>
<protein>
    <submittedName>
        <fullName evidence="2">2-polyprenyl-6-methoxyphenol hydroxylase-like oxidoreductase</fullName>
    </submittedName>
</protein>
<dbReference type="InterPro" id="IPR036188">
    <property type="entry name" value="FAD/NAD-bd_sf"/>
</dbReference>
<accession>A0A0V7ZTT5</accession>
<evidence type="ECO:0000259" key="1">
    <source>
        <dbReference type="Pfam" id="PF01494"/>
    </source>
</evidence>
<dbReference type="SUPFAM" id="SSF51905">
    <property type="entry name" value="FAD/NAD(P)-binding domain"/>
    <property type="match status" value="1"/>
</dbReference>
<dbReference type="Gene3D" id="3.50.50.60">
    <property type="entry name" value="FAD/NAD(P)-binding domain"/>
    <property type="match status" value="1"/>
</dbReference>
<evidence type="ECO:0000313" key="2">
    <source>
        <dbReference type="EMBL" id="KST67551.1"/>
    </source>
</evidence>